<dbReference type="PROSITE" id="PS51898">
    <property type="entry name" value="TYR_RECOMBINASE"/>
    <property type="match status" value="1"/>
</dbReference>
<dbReference type="InterPro" id="IPR025166">
    <property type="entry name" value="Integrase_DNA_bind_dom"/>
</dbReference>
<dbReference type="PANTHER" id="PTHR30629">
    <property type="entry name" value="PROPHAGE INTEGRASE"/>
    <property type="match status" value="1"/>
</dbReference>
<feature type="domain" description="Core-binding (CB)" evidence="8">
    <location>
        <begin position="99"/>
        <end position="180"/>
    </location>
</feature>
<dbReference type="PANTHER" id="PTHR30629:SF2">
    <property type="entry name" value="PROPHAGE INTEGRASE INTS-RELATED"/>
    <property type="match status" value="1"/>
</dbReference>
<dbReference type="EMBL" id="CP004373">
    <property type="protein sequence ID" value="AHK70071.1"/>
    <property type="molecule type" value="Genomic_DNA"/>
</dbReference>
<dbReference type="GeneID" id="56904389"/>
<dbReference type="Gene3D" id="3.30.160.390">
    <property type="entry name" value="Integrase, DNA-binding domain"/>
    <property type="match status" value="1"/>
</dbReference>
<dbReference type="HOGENOM" id="CLU_027562_0_2_5"/>
<dbReference type="InterPro" id="IPR011010">
    <property type="entry name" value="DNA_brk_join_enz"/>
</dbReference>
<dbReference type="GO" id="GO:0006310">
    <property type="term" value="P:DNA recombination"/>
    <property type="evidence" value="ECO:0007669"/>
    <property type="project" value="UniProtKB-KW"/>
</dbReference>
<evidence type="ECO:0000256" key="6">
    <source>
        <dbReference type="SAM" id="MobiDB-lite"/>
    </source>
</evidence>
<dbReference type="InterPro" id="IPR044068">
    <property type="entry name" value="CB"/>
</dbReference>
<evidence type="ECO:0000313" key="9">
    <source>
        <dbReference type="EMBL" id="AHK70071.1"/>
    </source>
</evidence>
<evidence type="ECO:0000256" key="3">
    <source>
        <dbReference type="ARBA" id="ARBA00023125"/>
    </source>
</evidence>
<gene>
    <name evidence="9" type="ORF">GLS_c01430</name>
</gene>
<name>A0A067Z0K8_GLUOY</name>
<evidence type="ECO:0000259" key="7">
    <source>
        <dbReference type="PROSITE" id="PS51898"/>
    </source>
</evidence>
<dbReference type="AlphaFoldDB" id="A0A067Z0K8"/>
<dbReference type="Pfam" id="PF00589">
    <property type="entry name" value="Phage_integrase"/>
    <property type="match status" value="1"/>
</dbReference>
<evidence type="ECO:0000259" key="8">
    <source>
        <dbReference type="PROSITE" id="PS51900"/>
    </source>
</evidence>
<keyword evidence="4" id="KW-0233">DNA recombination</keyword>
<dbReference type="GO" id="GO:0003677">
    <property type="term" value="F:DNA binding"/>
    <property type="evidence" value="ECO:0007669"/>
    <property type="project" value="UniProtKB-UniRule"/>
</dbReference>
<dbReference type="InterPro" id="IPR053876">
    <property type="entry name" value="Phage_int_M"/>
</dbReference>
<evidence type="ECO:0000256" key="4">
    <source>
        <dbReference type="ARBA" id="ARBA00023172"/>
    </source>
</evidence>
<dbReference type="InterPro" id="IPR010998">
    <property type="entry name" value="Integrase_recombinase_N"/>
</dbReference>
<reference evidence="9 10" key="1">
    <citation type="journal article" date="2015" name="Appl. Microbiol. Biotechnol.">
        <title>The consequence of an additional NADH dehydrogenase paralog on the growth of Gluconobacter oxydans DSM3504.</title>
        <authorList>
            <person name="Kostner D."/>
            <person name="Luchterhand B."/>
            <person name="Junker A."/>
            <person name="Volland S."/>
            <person name="Daniel R."/>
            <person name="Buchs J."/>
            <person name="Liebl W."/>
            <person name="Ehrenreich A."/>
        </authorList>
    </citation>
    <scope>NUCLEOTIDE SEQUENCE [LARGE SCALE GENOMIC DNA]</scope>
    <source>
        <strain evidence="9">DSM 3504</strain>
    </source>
</reference>
<dbReference type="InterPro" id="IPR002104">
    <property type="entry name" value="Integrase_catalytic"/>
</dbReference>
<evidence type="ECO:0000313" key="10">
    <source>
        <dbReference type="Proteomes" id="UP000031656"/>
    </source>
</evidence>
<organism evidence="9 10">
    <name type="scientific">Gluconobacter oxydans DSM 3504</name>
    <dbReference type="NCBI Taxonomy" id="1288313"/>
    <lineage>
        <taxon>Bacteria</taxon>
        <taxon>Pseudomonadati</taxon>
        <taxon>Pseudomonadota</taxon>
        <taxon>Alphaproteobacteria</taxon>
        <taxon>Acetobacterales</taxon>
        <taxon>Acetobacteraceae</taxon>
        <taxon>Gluconobacter</taxon>
    </lineage>
</organism>
<protein>
    <submittedName>
        <fullName evidence="9">Putative phage integrase</fullName>
    </submittedName>
</protein>
<dbReference type="Pfam" id="PF13356">
    <property type="entry name" value="Arm-DNA-bind_3"/>
    <property type="match status" value="1"/>
</dbReference>
<dbReference type="KEGG" id="goy:GLS_c01430"/>
<dbReference type="InterPro" id="IPR038488">
    <property type="entry name" value="Integrase_DNA-bd_sf"/>
</dbReference>
<proteinExistence type="inferred from homology"/>
<feature type="region of interest" description="Disordered" evidence="6">
    <location>
        <begin position="400"/>
        <end position="430"/>
    </location>
</feature>
<dbReference type="InterPro" id="IPR050808">
    <property type="entry name" value="Phage_Integrase"/>
</dbReference>
<comment type="similarity">
    <text evidence="1">Belongs to the 'phage' integrase family.</text>
</comment>
<feature type="domain" description="Tyr recombinase" evidence="7">
    <location>
        <begin position="200"/>
        <end position="390"/>
    </location>
</feature>
<dbReference type="Gene3D" id="1.10.150.130">
    <property type="match status" value="1"/>
</dbReference>
<dbReference type="Pfam" id="PF22022">
    <property type="entry name" value="Phage_int_M"/>
    <property type="match status" value="1"/>
</dbReference>
<dbReference type="SUPFAM" id="SSF56349">
    <property type="entry name" value="DNA breaking-rejoining enzymes"/>
    <property type="match status" value="1"/>
</dbReference>
<accession>A0A067Z0K8</accession>
<evidence type="ECO:0000256" key="2">
    <source>
        <dbReference type="ARBA" id="ARBA00022908"/>
    </source>
</evidence>
<evidence type="ECO:0000256" key="1">
    <source>
        <dbReference type="ARBA" id="ARBA00008857"/>
    </source>
</evidence>
<dbReference type="Proteomes" id="UP000031656">
    <property type="component" value="Chromosome"/>
</dbReference>
<dbReference type="InterPro" id="IPR013762">
    <property type="entry name" value="Integrase-like_cat_sf"/>
</dbReference>
<dbReference type="GO" id="GO:0015074">
    <property type="term" value="P:DNA integration"/>
    <property type="evidence" value="ECO:0007669"/>
    <property type="project" value="UniProtKB-KW"/>
</dbReference>
<keyword evidence="2" id="KW-0229">DNA integration</keyword>
<sequence>MSKLPPSQLTVRKVASLKDGVHGDGGNLWITVRGDTRAWTFRYKSPKTGKRREMGLGPARDISLADARLRATENRRLLLEGIDPLEEKARQKGETVQERTFAQVAEQYITEQAPGWKDPRSAPMWRSSLERHVSPILGQKPIGSVQTEDVLAVLRPIWESTTETATRLRGRMERILDYAQSHHWREGENPARWRGHLANILPKPTAVTKVVHHAALPYRDLPPVYSRLGAEHGVGALAARFVCLTATRSGEVRKALWSEIDLKKKIWTIPAERMKAGREHRVPLTNGAMALLYKVQTLRSSSGEDSFVFPGGRVGSPLSDVAVSKALHQAAGTKDVTIHGLRSSFRDWAAEETDFPREVAEMALAHAIGDKVEAAYRRGDLFNRRAEMMHAWERFCAGQSSEAVAKPSRPNPDSAPLFTWKDSDIGDSDA</sequence>
<dbReference type="PROSITE" id="PS51900">
    <property type="entry name" value="CB"/>
    <property type="match status" value="1"/>
</dbReference>
<keyword evidence="3 5" id="KW-0238">DNA-binding</keyword>
<dbReference type="RefSeq" id="WP_041110541.1">
    <property type="nucleotide sequence ID" value="NZ_CP004373.1"/>
</dbReference>
<dbReference type="Gene3D" id="1.10.443.10">
    <property type="entry name" value="Intergrase catalytic core"/>
    <property type="match status" value="1"/>
</dbReference>
<evidence type="ECO:0000256" key="5">
    <source>
        <dbReference type="PROSITE-ProRule" id="PRU01248"/>
    </source>
</evidence>
<dbReference type="CDD" id="cd00801">
    <property type="entry name" value="INT_P4_C"/>
    <property type="match status" value="1"/>
</dbReference>